<evidence type="ECO:0000256" key="3">
    <source>
        <dbReference type="ARBA" id="ARBA00022475"/>
    </source>
</evidence>
<feature type="transmembrane region" description="Helical" evidence="7">
    <location>
        <begin position="318"/>
        <end position="335"/>
    </location>
</feature>
<dbReference type="KEGG" id="sspo:DDQ41_19560"/>
<evidence type="ECO:0000313" key="11">
    <source>
        <dbReference type="Proteomes" id="UP000245051"/>
    </source>
</evidence>
<evidence type="ECO:0000256" key="5">
    <source>
        <dbReference type="ARBA" id="ARBA00022989"/>
    </source>
</evidence>
<feature type="transmembrane region" description="Helical" evidence="7">
    <location>
        <begin position="259"/>
        <end position="284"/>
    </location>
</feature>
<dbReference type="PANTHER" id="PTHR23517:SF3">
    <property type="entry name" value="INTEGRAL MEMBRANE TRANSPORT PROTEIN"/>
    <property type="match status" value="1"/>
</dbReference>
<evidence type="ECO:0000256" key="7">
    <source>
        <dbReference type="SAM" id="Phobius"/>
    </source>
</evidence>
<evidence type="ECO:0000259" key="8">
    <source>
        <dbReference type="PROSITE" id="PS50850"/>
    </source>
</evidence>
<evidence type="ECO:0000256" key="4">
    <source>
        <dbReference type="ARBA" id="ARBA00022692"/>
    </source>
</evidence>
<dbReference type="PANTHER" id="PTHR23517">
    <property type="entry name" value="RESISTANCE PROTEIN MDTM, PUTATIVE-RELATED-RELATED"/>
    <property type="match status" value="1"/>
</dbReference>
<evidence type="ECO:0000313" key="12">
    <source>
        <dbReference type="Proteomes" id="UP000265354"/>
    </source>
</evidence>
<accession>A0A2S1Z9K5</accession>
<gene>
    <name evidence="9" type="ORF">DDQ41_19560</name>
    <name evidence="10" type="ORF">SSP531S_51670</name>
</gene>
<dbReference type="Proteomes" id="UP000265354">
    <property type="component" value="Unassembled WGS sequence"/>
</dbReference>
<feature type="transmembrane region" description="Helical" evidence="7">
    <location>
        <begin position="216"/>
        <end position="239"/>
    </location>
</feature>
<dbReference type="InterPro" id="IPR011701">
    <property type="entry name" value="MFS"/>
</dbReference>
<dbReference type="InterPro" id="IPR036259">
    <property type="entry name" value="MFS_trans_sf"/>
</dbReference>
<dbReference type="InterPro" id="IPR050171">
    <property type="entry name" value="MFS_Transporters"/>
</dbReference>
<keyword evidence="2" id="KW-0813">Transport</keyword>
<feature type="transmembrane region" description="Helical" evidence="7">
    <location>
        <begin position="140"/>
        <end position="161"/>
    </location>
</feature>
<feature type="transmembrane region" description="Helical" evidence="7">
    <location>
        <begin position="167"/>
        <end position="186"/>
    </location>
</feature>
<evidence type="ECO:0000256" key="1">
    <source>
        <dbReference type="ARBA" id="ARBA00004651"/>
    </source>
</evidence>
<proteinExistence type="predicted"/>
<dbReference type="GO" id="GO:0022857">
    <property type="term" value="F:transmembrane transporter activity"/>
    <property type="evidence" value="ECO:0007669"/>
    <property type="project" value="InterPro"/>
</dbReference>
<keyword evidence="6 7" id="KW-0472">Membrane</keyword>
<dbReference type="Gene3D" id="1.20.1250.20">
    <property type="entry name" value="MFS general substrate transporter like domains"/>
    <property type="match status" value="1"/>
</dbReference>
<dbReference type="SUPFAM" id="SSF103473">
    <property type="entry name" value="MFS general substrate transporter"/>
    <property type="match status" value="1"/>
</dbReference>
<dbReference type="EMBL" id="BGZL01000021">
    <property type="protein sequence ID" value="GBQ03692.1"/>
    <property type="molecule type" value="Genomic_DNA"/>
</dbReference>
<evidence type="ECO:0000313" key="9">
    <source>
        <dbReference type="EMBL" id="AWK13020.1"/>
    </source>
</evidence>
<sequence>MRFGELHRNLKLRIGVGFFQRFFDIMLVPLMVIHFSRLYGAATAGLMTLVVAVATVGCNLVGGHLADVYGRRRVLMAGEIGVFLSYTGLALVNSPLVQSGPATYALYLCAACMAALALPANEAMIVDVSTPESRTAVYTINYWVINVAFMLGSLVGGFFYGGYFFQLLTAAAVATGGIFVVTFLALTETAPPEAARNPRGVRPALRGYIAVTRDRVFLRLVLAALLVWSVEVQISSYLAVRLGSDFPEQQLLSLGSWQVTVDGVNVLGILRATNTLLVVACGLWVGRLLGRLDDRLRLVAGVVVFTAGYIAWALGDNAWLMIAAAVVVTLGELMNQPVNQSLVAALVPAGSRTKYMAAYGLHVRLGYMVGSLSVILGSVVESWVMALLYAVFCAAAILLYRQLFRIQDARTAAEEPKAEAGA</sequence>
<feature type="transmembrane region" description="Helical" evidence="7">
    <location>
        <begin position="382"/>
        <end position="400"/>
    </location>
</feature>
<dbReference type="Proteomes" id="UP000245051">
    <property type="component" value="Chromosome"/>
</dbReference>
<organism evidence="10 12">
    <name type="scientific">Streptomyces spongiicola</name>
    <dbReference type="NCBI Taxonomy" id="1690221"/>
    <lineage>
        <taxon>Bacteria</taxon>
        <taxon>Bacillati</taxon>
        <taxon>Actinomycetota</taxon>
        <taxon>Actinomycetes</taxon>
        <taxon>Kitasatosporales</taxon>
        <taxon>Streptomycetaceae</taxon>
        <taxon>Streptomyces</taxon>
    </lineage>
</organism>
<dbReference type="PROSITE" id="PS50850">
    <property type="entry name" value="MFS"/>
    <property type="match status" value="1"/>
</dbReference>
<feature type="transmembrane region" description="Helical" evidence="7">
    <location>
        <begin position="104"/>
        <end position="128"/>
    </location>
</feature>
<dbReference type="RefSeq" id="WP_109297831.1">
    <property type="nucleotide sequence ID" value="NZ_BGZL01000021.1"/>
</dbReference>
<keyword evidence="3" id="KW-1003">Cell membrane</keyword>
<evidence type="ECO:0000313" key="10">
    <source>
        <dbReference type="EMBL" id="GBQ03692.1"/>
    </source>
</evidence>
<keyword evidence="5 7" id="KW-1133">Transmembrane helix</keyword>
<feature type="transmembrane region" description="Helical" evidence="7">
    <location>
        <begin position="12"/>
        <end position="32"/>
    </location>
</feature>
<keyword evidence="11" id="KW-1185">Reference proteome</keyword>
<dbReference type="GO" id="GO:0005886">
    <property type="term" value="C:plasma membrane"/>
    <property type="evidence" value="ECO:0007669"/>
    <property type="project" value="UniProtKB-SubCell"/>
</dbReference>
<comment type="subcellular location">
    <subcellularLocation>
        <location evidence="1">Cell membrane</location>
        <topology evidence="1">Multi-pass membrane protein</topology>
    </subcellularLocation>
</comment>
<dbReference type="InterPro" id="IPR020846">
    <property type="entry name" value="MFS_dom"/>
</dbReference>
<dbReference type="Pfam" id="PF07690">
    <property type="entry name" value="MFS_1"/>
    <property type="match status" value="2"/>
</dbReference>
<dbReference type="AlphaFoldDB" id="A0A2S1Z9K5"/>
<dbReference type="EMBL" id="CP029254">
    <property type="protein sequence ID" value="AWK13020.1"/>
    <property type="molecule type" value="Genomic_DNA"/>
</dbReference>
<feature type="transmembrane region" description="Helical" evidence="7">
    <location>
        <begin position="296"/>
        <end position="312"/>
    </location>
</feature>
<feature type="domain" description="Major facilitator superfamily (MFS) profile" evidence="8">
    <location>
        <begin position="217"/>
        <end position="422"/>
    </location>
</feature>
<feature type="transmembrane region" description="Helical" evidence="7">
    <location>
        <begin position="356"/>
        <end position="376"/>
    </location>
</feature>
<keyword evidence="4 7" id="KW-0812">Transmembrane</keyword>
<reference evidence="9 11" key="1">
    <citation type="submission" date="2018-05" db="EMBL/GenBank/DDBJ databases">
        <title>Complete genome sequence of the Type Strain of Streptomyces spongiicola HNM0071, the producer of staurosporine.</title>
        <authorList>
            <person name="Zhou S."/>
            <person name="Huang X."/>
        </authorList>
    </citation>
    <scope>NUCLEOTIDE SEQUENCE [LARGE SCALE GENOMIC DNA]</scope>
    <source>
        <strain evidence="9 11">HNM0071</strain>
    </source>
</reference>
<reference evidence="10 12" key="2">
    <citation type="submission" date="2018-07" db="EMBL/GenBank/DDBJ databases">
        <title>Whole Genome Shotgun Sequence of Streptomyces spongiicola strain 531S.</title>
        <authorList>
            <person name="Dohra H."/>
            <person name="Kodani S."/>
        </authorList>
    </citation>
    <scope>NUCLEOTIDE SEQUENCE [LARGE SCALE GENOMIC DNA]</scope>
    <source>
        <strain evidence="10 12">531S</strain>
    </source>
</reference>
<evidence type="ECO:0000256" key="2">
    <source>
        <dbReference type="ARBA" id="ARBA00022448"/>
    </source>
</evidence>
<feature type="transmembrane region" description="Helical" evidence="7">
    <location>
        <begin position="74"/>
        <end position="92"/>
    </location>
</feature>
<feature type="transmembrane region" description="Helical" evidence="7">
    <location>
        <begin position="38"/>
        <end position="62"/>
    </location>
</feature>
<protein>
    <submittedName>
        <fullName evidence="9">LmrP protein</fullName>
    </submittedName>
    <submittedName>
        <fullName evidence="10">MFS transporter</fullName>
    </submittedName>
</protein>
<dbReference type="OrthoDB" id="9793283at2"/>
<evidence type="ECO:0000256" key="6">
    <source>
        <dbReference type="ARBA" id="ARBA00023136"/>
    </source>
</evidence>
<name>A0A2S1Z9K5_9ACTN</name>